<organism evidence="1 2">
    <name type="scientific">Tritrichomonas musculus</name>
    <dbReference type="NCBI Taxonomy" id="1915356"/>
    <lineage>
        <taxon>Eukaryota</taxon>
        <taxon>Metamonada</taxon>
        <taxon>Parabasalia</taxon>
        <taxon>Tritrichomonadida</taxon>
        <taxon>Tritrichomonadidae</taxon>
        <taxon>Tritrichomonas</taxon>
    </lineage>
</organism>
<gene>
    <name evidence="1" type="ORF">M9Y10_024290</name>
</gene>
<evidence type="ECO:0000313" key="2">
    <source>
        <dbReference type="Proteomes" id="UP001470230"/>
    </source>
</evidence>
<accession>A0ABR2HCM1</accession>
<dbReference type="Proteomes" id="UP001470230">
    <property type="component" value="Unassembled WGS sequence"/>
</dbReference>
<comment type="caution">
    <text evidence="1">The sequence shown here is derived from an EMBL/GenBank/DDBJ whole genome shotgun (WGS) entry which is preliminary data.</text>
</comment>
<proteinExistence type="predicted"/>
<protein>
    <recommendedName>
        <fullName evidence="3">Leucine Rich Repeat family protein</fullName>
    </recommendedName>
</protein>
<dbReference type="SUPFAM" id="SSF52047">
    <property type="entry name" value="RNI-like"/>
    <property type="match status" value="1"/>
</dbReference>
<dbReference type="EMBL" id="JAPFFF010000032">
    <property type="protein sequence ID" value="KAK8844432.1"/>
    <property type="molecule type" value="Genomic_DNA"/>
</dbReference>
<evidence type="ECO:0000313" key="1">
    <source>
        <dbReference type="EMBL" id="KAK8844432.1"/>
    </source>
</evidence>
<keyword evidence="2" id="KW-1185">Reference proteome</keyword>
<dbReference type="Gene3D" id="3.80.10.10">
    <property type="entry name" value="Ribonuclease Inhibitor"/>
    <property type="match status" value="1"/>
</dbReference>
<sequence length="154" mass="17665">MKEELSEKVVTIEGIIVDPKIKDAIFKITENDNLEKIHFNKCEINDTSFSVFSGLYFYKTALAITNCNLTAFQGIILFDGCLCPYYSYEIDLSNNQLGEKGYDFLEFLSKRVDEGIVSLNLSGNGFKAEDINKFLETRVSEYDIYFDDIQEIDK</sequence>
<name>A0ABR2HCM1_9EUKA</name>
<dbReference type="InterPro" id="IPR032675">
    <property type="entry name" value="LRR_dom_sf"/>
</dbReference>
<evidence type="ECO:0008006" key="3">
    <source>
        <dbReference type="Google" id="ProtNLM"/>
    </source>
</evidence>
<reference evidence="1 2" key="1">
    <citation type="submission" date="2024-04" db="EMBL/GenBank/DDBJ databases">
        <title>Tritrichomonas musculus Genome.</title>
        <authorList>
            <person name="Alves-Ferreira E."/>
            <person name="Grigg M."/>
            <person name="Lorenzi H."/>
            <person name="Galac M."/>
        </authorList>
    </citation>
    <scope>NUCLEOTIDE SEQUENCE [LARGE SCALE GENOMIC DNA]</scope>
    <source>
        <strain evidence="1 2">EAF2021</strain>
    </source>
</reference>